<keyword evidence="2" id="KW-1185">Reference proteome</keyword>
<evidence type="ECO:0000313" key="2">
    <source>
        <dbReference type="Proteomes" id="UP000253083"/>
    </source>
</evidence>
<organism evidence="1 2">
    <name type="scientific">Arenicella xantha</name>
    <dbReference type="NCBI Taxonomy" id="644221"/>
    <lineage>
        <taxon>Bacteria</taxon>
        <taxon>Pseudomonadati</taxon>
        <taxon>Pseudomonadota</taxon>
        <taxon>Gammaproteobacteria</taxon>
        <taxon>Arenicellales</taxon>
        <taxon>Arenicellaceae</taxon>
        <taxon>Arenicella</taxon>
    </lineage>
</organism>
<evidence type="ECO:0000313" key="1">
    <source>
        <dbReference type="EMBL" id="RBP48539.1"/>
    </source>
</evidence>
<dbReference type="AlphaFoldDB" id="A0A395JFN2"/>
<comment type="caution">
    <text evidence="1">The sequence shown here is derived from an EMBL/GenBank/DDBJ whole genome shotgun (WGS) entry which is preliminary data.</text>
</comment>
<reference evidence="1 2" key="1">
    <citation type="submission" date="2018-06" db="EMBL/GenBank/DDBJ databases">
        <title>Genomic Encyclopedia of Type Strains, Phase IV (KMG-IV): sequencing the most valuable type-strain genomes for metagenomic binning, comparative biology and taxonomic classification.</title>
        <authorList>
            <person name="Goeker M."/>
        </authorList>
    </citation>
    <scope>NUCLEOTIDE SEQUENCE [LARGE SCALE GENOMIC DNA]</scope>
    <source>
        <strain evidence="1 2">DSM 24032</strain>
    </source>
</reference>
<accession>A0A395JFN2</accession>
<protein>
    <recommendedName>
        <fullName evidence="3">Sulfotransferase family protein</fullName>
    </recommendedName>
</protein>
<dbReference type="Gene3D" id="3.40.50.300">
    <property type="entry name" value="P-loop containing nucleotide triphosphate hydrolases"/>
    <property type="match status" value="1"/>
</dbReference>
<dbReference type="OrthoDB" id="5147122at2"/>
<dbReference type="SUPFAM" id="SSF52540">
    <property type="entry name" value="P-loop containing nucleoside triphosphate hydrolases"/>
    <property type="match status" value="1"/>
</dbReference>
<name>A0A395JFN2_9GAMM</name>
<sequence length="291" mass="34022">MSAPETFFHIGYARAASTFLQKTVFPALTGLQYIPRNNFRVRESEKRRFRGDKILMSREAGEFIFDRVDRVHEIFGSRIIISLRRHDVLAASTYRLYAKNGHTFRFDKFLDLETNNGVRKVEDFTYMRLFEHVEKVTGQKPIVLIFEDYIADPDFYIDTLCSALQCGVDKAKLSHRAVHKSYSDKQLRLRRQFAEKALSPEDDHARLIGTGIEDYTFVKRMKEKVMVRVSGIMMRLIRFAPDSWLNDEPLLIDSHVQAIREYFADDWKAAYAYVERQSEELGVSRNKPAPF</sequence>
<evidence type="ECO:0008006" key="3">
    <source>
        <dbReference type="Google" id="ProtNLM"/>
    </source>
</evidence>
<dbReference type="InterPro" id="IPR027417">
    <property type="entry name" value="P-loop_NTPase"/>
</dbReference>
<dbReference type="EMBL" id="QNRT01000006">
    <property type="protein sequence ID" value="RBP48539.1"/>
    <property type="molecule type" value="Genomic_DNA"/>
</dbReference>
<dbReference type="InParanoid" id="A0A395JFN2"/>
<dbReference type="Proteomes" id="UP000253083">
    <property type="component" value="Unassembled WGS sequence"/>
</dbReference>
<gene>
    <name evidence="1" type="ORF">DFR28_10624</name>
</gene>
<proteinExistence type="predicted"/>
<dbReference type="RefSeq" id="WP_113955574.1">
    <property type="nucleotide sequence ID" value="NZ_QNRT01000006.1"/>
</dbReference>